<dbReference type="PANTHER" id="PTHR10093">
    <property type="entry name" value="IRON-SULFUR CLUSTER ASSEMBLY ENZYME NIFU HOMOLOG"/>
    <property type="match status" value="1"/>
</dbReference>
<name>A0AA35Z8M0_LACSI</name>
<dbReference type="CDD" id="cd06664">
    <property type="entry name" value="IscU_like"/>
    <property type="match status" value="1"/>
</dbReference>
<sequence>MVTASTIFSSISFHHIRFFFLVKHENGLTTTALQAIAHNELCQHFEGVFFAKLNEGLTREHLQIKVDEDIGMLKNACFNMFGCGSAIASSSVAIEWVEGKQMEEVLTIKNN</sequence>
<dbReference type="AlphaFoldDB" id="A0AA35Z8M0"/>
<keyword evidence="3" id="KW-1185">Reference proteome</keyword>
<reference evidence="2" key="1">
    <citation type="submission" date="2023-04" db="EMBL/GenBank/DDBJ databases">
        <authorList>
            <person name="Vijverberg K."/>
            <person name="Xiong W."/>
            <person name="Schranz E."/>
        </authorList>
    </citation>
    <scope>NUCLEOTIDE SEQUENCE</scope>
</reference>
<gene>
    <name evidence="2" type="ORF">LSALG_LOCUS26836</name>
</gene>
<protein>
    <recommendedName>
        <fullName evidence="1">NIF system FeS cluster assembly NifU N-terminal domain-containing protein</fullName>
    </recommendedName>
</protein>
<accession>A0AA35Z8M0</accession>
<dbReference type="EMBL" id="OX465081">
    <property type="protein sequence ID" value="CAI9287477.1"/>
    <property type="molecule type" value="Genomic_DNA"/>
</dbReference>
<evidence type="ECO:0000313" key="2">
    <source>
        <dbReference type="EMBL" id="CAI9287477.1"/>
    </source>
</evidence>
<dbReference type="Proteomes" id="UP001177003">
    <property type="component" value="Chromosome 5"/>
</dbReference>
<dbReference type="Gene3D" id="3.90.1010.10">
    <property type="match status" value="1"/>
</dbReference>
<dbReference type="GO" id="GO:0016226">
    <property type="term" value="P:iron-sulfur cluster assembly"/>
    <property type="evidence" value="ECO:0007669"/>
    <property type="project" value="InterPro"/>
</dbReference>
<feature type="domain" description="NIF system FeS cluster assembly NifU N-terminal" evidence="1">
    <location>
        <begin position="61"/>
        <end position="110"/>
    </location>
</feature>
<evidence type="ECO:0000259" key="1">
    <source>
        <dbReference type="Pfam" id="PF01592"/>
    </source>
</evidence>
<proteinExistence type="predicted"/>
<organism evidence="2 3">
    <name type="scientific">Lactuca saligna</name>
    <name type="common">Willowleaf lettuce</name>
    <dbReference type="NCBI Taxonomy" id="75948"/>
    <lineage>
        <taxon>Eukaryota</taxon>
        <taxon>Viridiplantae</taxon>
        <taxon>Streptophyta</taxon>
        <taxon>Embryophyta</taxon>
        <taxon>Tracheophyta</taxon>
        <taxon>Spermatophyta</taxon>
        <taxon>Magnoliopsida</taxon>
        <taxon>eudicotyledons</taxon>
        <taxon>Gunneridae</taxon>
        <taxon>Pentapetalae</taxon>
        <taxon>asterids</taxon>
        <taxon>campanulids</taxon>
        <taxon>Asterales</taxon>
        <taxon>Asteraceae</taxon>
        <taxon>Cichorioideae</taxon>
        <taxon>Cichorieae</taxon>
        <taxon>Lactucinae</taxon>
        <taxon>Lactuca</taxon>
    </lineage>
</organism>
<dbReference type="SUPFAM" id="SSF82649">
    <property type="entry name" value="SufE/NifU"/>
    <property type="match status" value="1"/>
</dbReference>
<evidence type="ECO:0000313" key="3">
    <source>
        <dbReference type="Proteomes" id="UP001177003"/>
    </source>
</evidence>
<dbReference type="GO" id="GO:0051536">
    <property type="term" value="F:iron-sulfur cluster binding"/>
    <property type="evidence" value="ECO:0007669"/>
    <property type="project" value="InterPro"/>
</dbReference>
<dbReference type="InterPro" id="IPR002871">
    <property type="entry name" value="NIF_FeS_clus_asmbl_NifU_N"/>
</dbReference>
<dbReference type="Pfam" id="PF01592">
    <property type="entry name" value="NifU_N"/>
    <property type="match status" value="1"/>
</dbReference>
<dbReference type="GO" id="GO:0005506">
    <property type="term" value="F:iron ion binding"/>
    <property type="evidence" value="ECO:0007669"/>
    <property type="project" value="InterPro"/>
</dbReference>